<dbReference type="RefSeq" id="WP_264893345.1">
    <property type="nucleotide sequence ID" value="NZ_CP110257.1"/>
</dbReference>
<evidence type="ECO:0000256" key="1">
    <source>
        <dbReference type="ARBA" id="ARBA00022630"/>
    </source>
</evidence>
<organism evidence="4 5">
    <name type="scientific">Caldimonas aquatica</name>
    <dbReference type="NCBI Taxonomy" id="376175"/>
    <lineage>
        <taxon>Bacteria</taxon>
        <taxon>Pseudomonadati</taxon>
        <taxon>Pseudomonadota</taxon>
        <taxon>Betaproteobacteria</taxon>
        <taxon>Burkholderiales</taxon>
        <taxon>Sphaerotilaceae</taxon>
        <taxon>Caldimonas</taxon>
    </lineage>
</organism>
<dbReference type="EMBL" id="CP110257">
    <property type="protein sequence ID" value="UZD55591.1"/>
    <property type="molecule type" value="Genomic_DNA"/>
</dbReference>
<dbReference type="PANTHER" id="PTHR48105">
    <property type="entry name" value="THIOREDOXIN REDUCTASE 1-RELATED-RELATED"/>
    <property type="match status" value="1"/>
</dbReference>
<dbReference type="PRINTS" id="PR00469">
    <property type="entry name" value="PNDRDTASEII"/>
</dbReference>
<evidence type="ECO:0000313" key="4">
    <source>
        <dbReference type="EMBL" id="UZD55591.1"/>
    </source>
</evidence>
<dbReference type="SUPFAM" id="SSF51905">
    <property type="entry name" value="FAD/NAD(P)-binding domain"/>
    <property type="match status" value="1"/>
</dbReference>
<evidence type="ECO:0000259" key="3">
    <source>
        <dbReference type="Pfam" id="PF07992"/>
    </source>
</evidence>
<proteinExistence type="predicted"/>
<dbReference type="Proteomes" id="UP001163266">
    <property type="component" value="Chromosome"/>
</dbReference>
<dbReference type="InterPro" id="IPR023753">
    <property type="entry name" value="FAD/NAD-binding_dom"/>
</dbReference>
<evidence type="ECO:0000313" key="5">
    <source>
        <dbReference type="Proteomes" id="UP001163266"/>
    </source>
</evidence>
<keyword evidence="1" id="KW-0285">Flavoprotein</keyword>
<gene>
    <name evidence="4" type="ORF">OMP39_03100</name>
</gene>
<feature type="domain" description="FAD/NAD(P)-binding" evidence="3">
    <location>
        <begin position="12"/>
        <end position="316"/>
    </location>
</feature>
<name>A0ABY6MUB3_9BURK</name>
<protein>
    <submittedName>
        <fullName evidence="4">NAD(P)/FAD-dependent oxidoreductase</fullName>
    </submittedName>
</protein>
<dbReference type="InterPro" id="IPR050097">
    <property type="entry name" value="Ferredoxin-NADP_redctase_2"/>
</dbReference>
<keyword evidence="5" id="KW-1185">Reference proteome</keyword>
<dbReference type="Gene3D" id="3.50.50.60">
    <property type="entry name" value="FAD/NAD(P)-binding domain"/>
    <property type="match status" value="3"/>
</dbReference>
<dbReference type="PRINTS" id="PR00368">
    <property type="entry name" value="FADPNR"/>
</dbReference>
<sequence>MDDLANSSCEALVIGAGPAGLMAAIYLLRFHREVRVYGSAASRAVRIPRSHNFPGFPGGIPGEELLHRLRQQLAELGGRVEELRVSRLDRTAGGEFVAQVGAQAIRASAVVLATGVEDVLPAVEGVEALLAERRARFCPICDGHESAGRRVAVLGLGAHGWREAEFIRHYASEVTLVQLPQAQVAGGVPPGVGEGGAEAAQADAVSPGITVWSGMCRRLALASVEREAQWRASGLPGAGGPVLIEMENGRAGEFDVVYVALGVRARSELAQALGAELDARGGVQIDDHARTSVPGVYAVGDVASALDQIVVGMAHAALAATDIHNRLRRRDGKDCSLACAGSGNPAAPRR</sequence>
<dbReference type="InterPro" id="IPR036188">
    <property type="entry name" value="FAD/NAD-bd_sf"/>
</dbReference>
<evidence type="ECO:0000256" key="2">
    <source>
        <dbReference type="ARBA" id="ARBA00023002"/>
    </source>
</evidence>
<accession>A0ABY6MUB3</accession>
<keyword evidence="2" id="KW-0560">Oxidoreductase</keyword>
<dbReference type="Pfam" id="PF07992">
    <property type="entry name" value="Pyr_redox_2"/>
    <property type="match status" value="1"/>
</dbReference>
<reference evidence="4" key="1">
    <citation type="submission" date="2022-10" db="EMBL/GenBank/DDBJ databases">
        <title>Complete genome sequence of Schlegelella aquatica LMG 23380.</title>
        <authorList>
            <person name="Musilova J."/>
            <person name="Kourilova X."/>
            <person name="Bezdicek M."/>
            <person name="Hermankova K."/>
            <person name="Obruca S."/>
            <person name="Sedlar K."/>
        </authorList>
    </citation>
    <scope>NUCLEOTIDE SEQUENCE</scope>
    <source>
        <strain evidence="4">LMG 23380</strain>
    </source>
</reference>